<dbReference type="EMBL" id="CAUJNA010001517">
    <property type="protein sequence ID" value="CAJ1387431.1"/>
    <property type="molecule type" value="Genomic_DNA"/>
</dbReference>
<sequence>MAVRASFWTRSLVYEPEPNVVNTDITSPIVAMAPAFADLLAVQLPFHAKIVVVYRIVKQVWVWEQDDEPLEERGRFYANSPPWIVHPAAGVEQRLQNMAGEARYLVESLLNSARFWSSEWTVRGIERVELKLAPSGEALRLPAPAVGGRSCLQAQGSKGIWNPKNTSDSRCFEWCVRGYLLGVGEASSDDRKLASRINGSFFFNKDGFLKPVDVSFAGLRTPTTLEDISSFEEQNHGRLAITVWRWTRLEWEGATFFEEVTVRTPTEVARRNAQHEVNLLQLSGGHFCLLHNMNAFRSHKGAHLPPLQHRLQK</sequence>
<proteinExistence type="predicted"/>
<evidence type="ECO:0000313" key="1">
    <source>
        <dbReference type="EMBL" id="CAJ1387431.1"/>
    </source>
</evidence>
<dbReference type="Proteomes" id="UP001178507">
    <property type="component" value="Unassembled WGS sequence"/>
</dbReference>
<accession>A0AA36N2N6</accession>
<name>A0AA36N2N6_9DINO</name>
<evidence type="ECO:0000313" key="2">
    <source>
        <dbReference type="Proteomes" id="UP001178507"/>
    </source>
</evidence>
<protein>
    <submittedName>
        <fullName evidence="1">Uncharacterized protein</fullName>
    </submittedName>
</protein>
<dbReference type="AlphaFoldDB" id="A0AA36N2N6"/>
<reference evidence="1" key="1">
    <citation type="submission" date="2023-08" db="EMBL/GenBank/DDBJ databases">
        <authorList>
            <person name="Chen Y."/>
            <person name="Shah S."/>
            <person name="Dougan E. K."/>
            <person name="Thang M."/>
            <person name="Chan C."/>
        </authorList>
    </citation>
    <scope>NUCLEOTIDE SEQUENCE</scope>
</reference>
<comment type="caution">
    <text evidence="1">The sequence shown here is derived from an EMBL/GenBank/DDBJ whole genome shotgun (WGS) entry which is preliminary data.</text>
</comment>
<organism evidence="1 2">
    <name type="scientific">Effrenium voratum</name>
    <dbReference type="NCBI Taxonomy" id="2562239"/>
    <lineage>
        <taxon>Eukaryota</taxon>
        <taxon>Sar</taxon>
        <taxon>Alveolata</taxon>
        <taxon>Dinophyceae</taxon>
        <taxon>Suessiales</taxon>
        <taxon>Symbiodiniaceae</taxon>
        <taxon>Effrenium</taxon>
    </lineage>
</organism>
<keyword evidence="2" id="KW-1185">Reference proteome</keyword>
<gene>
    <name evidence="1" type="ORF">EVOR1521_LOCUS13513</name>
</gene>